<dbReference type="SUPFAM" id="SSF74653">
    <property type="entry name" value="TolA/TonB C-terminal domain"/>
    <property type="match status" value="1"/>
</dbReference>
<evidence type="ECO:0000256" key="4">
    <source>
        <dbReference type="ARBA" id="ARBA00022475"/>
    </source>
</evidence>
<dbReference type="RefSeq" id="WP_096686808.1">
    <property type="nucleotide sequence ID" value="NZ_AP014564.1"/>
</dbReference>
<dbReference type="PANTHER" id="PTHR33446:SF2">
    <property type="entry name" value="PROTEIN TONB"/>
    <property type="match status" value="1"/>
</dbReference>
<keyword evidence="3" id="KW-0813">Transport</keyword>
<keyword evidence="4" id="KW-1003">Cell membrane</keyword>
<dbReference type="EMBL" id="AP014564">
    <property type="protein sequence ID" value="BAV95204.1"/>
    <property type="molecule type" value="Genomic_DNA"/>
</dbReference>
<evidence type="ECO:0000256" key="6">
    <source>
        <dbReference type="ARBA" id="ARBA00022692"/>
    </source>
</evidence>
<dbReference type="Proteomes" id="UP000243197">
    <property type="component" value="Chromosome"/>
</dbReference>
<comment type="subcellular location">
    <subcellularLocation>
        <location evidence="1">Cell inner membrane</location>
        <topology evidence="1">Single-pass membrane protein</topology>
        <orientation evidence="1">Periplasmic side</orientation>
    </subcellularLocation>
</comment>
<dbReference type="GO" id="GO:0098797">
    <property type="term" value="C:plasma membrane protein complex"/>
    <property type="evidence" value="ECO:0007669"/>
    <property type="project" value="TreeGrafter"/>
</dbReference>
<proteinExistence type="inferred from homology"/>
<gene>
    <name evidence="12" type="ORF">JBKA6_1191</name>
</gene>
<feature type="transmembrane region" description="Helical" evidence="10">
    <location>
        <begin position="16"/>
        <end position="34"/>
    </location>
</feature>
<sequence>MELKKNPKADVDRNRVIYIQVGLIIALLCTYIALEWKTYDKVISSLGVLSLMEEEDEIVPITQRETPPPPPPPPPPSQEIINIVEDDIKLEEELDIPDTEISEEEAVEIIDEEEVDEVFNFMVVEDQPVFPGCEDVPKKDRYMCFQKGIMNFIRKNFVYPEIAKEMGIQGKVIVGFVIKKDGNVSDIRVIRGVDKHLDQEAIRLISKLPRIMPAKQRGKPVKVTFNLPVFFKLQ</sequence>
<evidence type="ECO:0000256" key="1">
    <source>
        <dbReference type="ARBA" id="ARBA00004383"/>
    </source>
</evidence>
<evidence type="ECO:0000256" key="10">
    <source>
        <dbReference type="SAM" id="Phobius"/>
    </source>
</evidence>
<evidence type="ECO:0000256" key="7">
    <source>
        <dbReference type="ARBA" id="ARBA00022927"/>
    </source>
</evidence>
<dbReference type="Gene3D" id="3.30.1150.10">
    <property type="match status" value="1"/>
</dbReference>
<dbReference type="AlphaFoldDB" id="A0A1J1E571"/>
<dbReference type="GO" id="GO:0015031">
    <property type="term" value="P:protein transport"/>
    <property type="evidence" value="ECO:0007669"/>
    <property type="project" value="UniProtKB-KW"/>
</dbReference>
<name>A0A1J1E571_9FLAO</name>
<dbReference type="PROSITE" id="PS52015">
    <property type="entry name" value="TONB_CTD"/>
    <property type="match status" value="1"/>
</dbReference>
<evidence type="ECO:0000313" key="12">
    <source>
        <dbReference type="EMBL" id="BAV95204.1"/>
    </source>
</evidence>
<dbReference type="PANTHER" id="PTHR33446">
    <property type="entry name" value="PROTEIN TONB-RELATED"/>
    <property type="match status" value="1"/>
</dbReference>
<keyword evidence="7" id="KW-0653">Protein transport</keyword>
<evidence type="ECO:0000256" key="9">
    <source>
        <dbReference type="ARBA" id="ARBA00023136"/>
    </source>
</evidence>
<protein>
    <submittedName>
        <fullName evidence="12">TonB family protein</fullName>
    </submittedName>
</protein>
<keyword evidence="8 10" id="KW-1133">Transmembrane helix</keyword>
<accession>A0A1J1E571</accession>
<keyword evidence="6 10" id="KW-0812">Transmembrane</keyword>
<dbReference type="GO" id="GO:0030288">
    <property type="term" value="C:outer membrane-bounded periplasmic space"/>
    <property type="evidence" value="ECO:0007669"/>
    <property type="project" value="InterPro"/>
</dbReference>
<evidence type="ECO:0000256" key="3">
    <source>
        <dbReference type="ARBA" id="ARBA00022448"/>
    </source>
</evidence>
<keyword evidence="13" id="KW-1185">Reference proteome</keyword>
<reference evidence="12 13" key="1">
    <citation type="submission" date="2014-03" db="EMBL/GenBank/DDBJ databases">
        <title>complete genome sequence of Flavobacteriaceae bacterium JBKA-6.</title>
        <authorList>
            <person name="Takano T."/>
            <person name="Nakamura Y."/>
            <person name="Takuma S."/>
            <person name="Yasuike M."/>
            <person name="Matsuyama T."/>
            <person name="Sakai T."/>
            <person name="Fujiwara A."/>
            <person name="Kimoto K."/>
            <person name="Fukuda Y."/>
            <person name="Kondo H."/>
            <person name="Hirono I."/>
            <person name="Nakayasu C."/>
        </authorList>
    </citation>
    <scope>NUCLEOTIDE SEQUENCE [LARGE SCALE GENOMIC DNA]</scope>
    <source>
        <strain evidence="12 13">JBKA-6</strain>
    </source>
</reference>
<evidence type="ECO:0000256" key="2">
    <source>
        <dbReference type="ARBA" id="ARBA00006555"/>
    </source>
</evidence>
<comment type="similarity">
    <text evidence="2">Belongs to the TonB family.</text>
</comment>
<feature type="domain" description="TonB C-terminal" evidence="11">
    <location>
        <begin position="144"/>
        <end position="234"/>
    </location>
</feature>
<evidence type="ECO:0000256" key="5">
    <source>
        <dbReference type="ARBA" id="ARBA00022519"/>
    </source>
</evidence>
<evidence type="ECO:0000256" key="8">
    <source>
        <dbReference type="ARBA" id="ARBA00022989"/>
    </source>
</evidence>
<dbReference type="GO" id="GO:0031992">
    <property type="term" value="F:energy transducer activity"/>
    <property type="evidence" value="ECO:0007669"/>
    <property type="project" value="InterPro"/>
</dbReference>
<keyword evidence="9 10" id="KW-0472">Membrane</keyword>
<evidence type="ECO:0000259" key="11">
    <source>
        <dbReference type="PROSITE" id="PS52015"/>
    </source>
</evidence>
<keyword evidence="5" id="KW-0997">Cell inner membrane</keyword>
<dbReference type="InterPro" id="IPR006260">
    <property type="entry name" value="TonB/TolA_C"/>
</dbReference>
<dbReference type="InterPro" id="IPR051045">
    <property type="entry name" value="TonB-dependent_transducer"/>
</dbReference>
<dbReference type="GO" id="GO:0015891">
    <property type="term" value="P:siderophore transport"/>
    <property type="evidence" value="ECO:0007669"/>
    <property type="project" value="InterPro"/>
</dbReference>
<dbReference type="NCBIfam" id="TIGR01352">
    <property type="entry name" value="tonB_Cterm"/>
    <property type="match status" value="1"/>
</dbReference>
<dbReference type="OrthoDB" id="1522859at2"/>
<evidence type="ECO:0000313" key="13">
    <source>
        <dbReference type="Proteomes" id="UP000243197"/>
    </source>
</evidence>
<dbReference type="InterPro" id="IPR003538">
    <property type="entry name" value="TonB"/>
</dbReference>
<dbReference type="Pfam" id="PF03544">
    <property type="entry name" value="TonB_C"/>
    <property type="match status" value="1"/>
</dbReference>
<organism evidence="12 13">
    <name type="scientific">Ichthyobacterium seriolicida</name>
    <dbReference type="NCBI Taxonomy" id="242600"/>
    <lineage>
        <taxon>Bacteria</taxon>
        <taxon>Pseudomonadati</taxon>
        <taxon>Bacteroidota</taxon>
        <taxon>Flavobacteriia</taxon>
        <taxon>Flavobacteriales</taxon>
        <taxon>Ichthyobacteriaceae</taxon>
        <taxon>Ichthyobacterium</taxon>
    </lineage>
</organism>
<dbReference type="GO" id="GO:0055085">
    <property type="term" value="P:transmembrane transport"/>
    <property type="evidence" value="ECO:0007669"/>
    <property type="project" value="InterPro"/>
</dbReference>
<dbReference type="InterPro" id="IPR037682">
    <property type="entry name" value="TonB_C"/>
</dbReference>
<dbReference type="KEGG" id="ise:JBKA6_1191"/>
<dbReference type="PRINTS" id="PR01374">
    <property type="entry name" value="TONBPROTEIN"/>
</dbReference>
<dbReference type="SUPFAM" id="SSF101447">
    <property type="entry name" value="Formin homology 2 domain (FH2 domain)"/>
    <property type="match status" value="1"/>
</dbReference>